<dbReference type="Gene3D" id="2.60.120.10">
    <property type="entry name" value="Jelly Rolls"/>
    <property type="match status" value="1"/>
</dbReference>
<gene>
    <name evidence="1" type="ORF">NJ959_11290</name>
</gene>
<accession>A0AAE3GQV1</accession>
<keyword evidence="2" id="KW-1185">Reference proteome</keyword>
<comment type="caution">
    <text evidence="1">The sequence shown here is derived from an EMBL/GenBank/DDBJ whole genome shotgun (WGS) entry which is preliminary data.</text>
</comment>
<dbReference type="Proteomes" id="UP001204953">
    <property type="component" value="Unassembled WGS sequence"/>
</dbReference>
<proteinExistence type="predicted"/>
<dbReference type="InterPro" id="IPR011051">
    <property type="entry name" value="RmlC_Cupin_sf"/>
</dbReference>
<evidence type="ECO:0000313" key="2">
    <source>
        <dbReference type="Proteomes" id="UP001204953"/>
    </source>
</evidence>
<dbReference type="SUPFAM" id="SSF51182">
    <property type="entry name" value="RmlC-like cupins"/>
    <property type="match status" value="1"/>
</dbReference>
<dbReference type="InterPro" id="IPR014710">
    <property type="entry name" value="RmlC-like_jellyroll"/>
</dbReference>
<sequence>MAIKNKVEIVPLTCINPTQGLEICPLDTDKYLEKLEANLPLFAHETTMVRIESGTIEELFVHHFQTDQLLVVKGSAVLVVLQNKHYQYILMSESKPMVVRIPPGIPHSAINLSGEPCIAINSIIRHGPPFERDYRPLRKPFPFDLGLVRAMLGELNCPIMR</sequence>
<protein>
    <submittedName>
        <fullName evidence="1">Cupin domain-containing protein</fullName>
    </submittedName>
</protein>
<reference evidence="1" key="1">
    <citation type="submission" date="2022-06" db="EMBL/GenBank/DDBJ databases">
        <title>New cyanobacteria of genus Symplocastrum in benthos of Lake Baikal.</title>
        <authorList>
            <person name="Sorokovikova E."/>
            <person name="Tikhonova I."/>
            <person name="Krasnopeev A."/>
            <person name="Evseev P."/>
            <person name="Gladkikh A."/>
            <person name="Belykh O."/>
        </authorList>
    </citation>
    <scope>NUCLEOTIDE SEQUENCE</scope>
    <source>
        <strain evidence="1">BBK-W-15</strain>
    </source>
</reference>
<name>A0AAE3GQV1_9CYAN</name>
<dbReference type="RefSeq" id="WP_254011830.1">
    <property type="nucleotide sequence ID" value="NZ_JAMZMM010000089.1"/>
</dbReference>
<evidence type="ECO:0000313" key="1">
    <source>
        <dbReference type="EMBL" id="MCP2729041.1"/>
    </source>
</evidence>
<organism evidence="1 2">
    <name type="scientific">Limnofasciculus baicalensis BBK-W-15</name>
    <dbReference type="NCBI Taxonomy" id="2699891"/>
    <lineage>
        <taxon>Bacteria</taxon>
        <taxon>Bacillati</taxon>
        <taxon>Cyanobacteriota</taxon>
        <taxon>Cyanophyceae</taxon>
        <taxon>Coleofasciculales</taxon>
        <taxon>Coleofasciculaceae</taxon>
        <taxon>Limnofasciculus</taxon>
        <taxon>Limnofasciculus baicalensis</taxon>
    </lineage>
</organism>
<dbReference type="EMBL" id="JAMZMM010000089">
    <property type="protein sequence ID" value="MCP2729041.1"/>
    <property type="molecule type" value="Genomic_DNA"/>
</dbReference>
<dbReference type="AlphaFoldDB" id="A0AAE3GQV1"/>